<dbReference type="EMBL" id="OC000044">
    <property type="protein sequence ID" value="CAD7255888.1"/>
    <property type="molecule type" value="Genomic_DNA"/>
</dbReference>
<evidence type="ECO:0000313" key="4">
    <source>
        <dbReference type="EMBL" id="CAD7255888.1"/>
    </source>
</evidence>
<dbReference type="PRINTS" id="PR00149">
    <property type="entry name" value="FUMRATELYASE"/>
</dbReference>
<dbReference type="PROSITE" id="PS00163">
    <property type="entry name" value="FUMARATE_LYASES"/>
    <property type="match status" value="1"/>
</dbReference>
<dbReference type="PANTHER" id="PTHR43814:SF1">
    <property type="entry name" value="ARGININOSUCCINATE LYASE"/>
    <property type="match status" value="1"/>
</dbReference>
<comment type="similarity">
    <text evidence="1">Belongs to the lyase 1 family. Argininosuccinate lyase subfamily.</text>
</comment>
<evidence type="ECO:0000259" key="2">
    <source>
        <dbReference type="Pfam" id="PF00206"/>
    </source>
</evidence>
<feature type="domain" description="Fumarate lyase N-terminal" evidence="2">
    <location>
        <begin position="29"/>
        <end position="391"/>
    </location>
</feature>
<dbReference type="PANTHER" id="PTHR43814">
    <property type="entry name" value="ARGININOSUCCINATE LYASE"/>
    <property type="match status" value="1"/>
</dbReference>
<dbReference type="GO" id="GO:0042450">
    <property type="term" value="P:L-arginine biosynthetic process via ornithine"/>
    <property type="evidence" value="ECO:0007669"/>
    <property type="project" value="InterPro"/>
</dbReference>
<protein>
    <recommendedName>
        <fullName evidence="5">Argininosuccinate lyase</fullName>
    </recommendedName>
</protein>
<dbReference type="NCBIfam" id="TIGR00838">
    <property type="entry name" value="argH"/>
    <property type="match status" value="1"/>
</dbReference>
<evidence type="ECO:0008006" key="5">
    <source>
        <dbReference type="Google" id="ProtNLM"/>
    </source>
</evidence>
<dbReference type="Gene3D" id="1.20.200.10">
    <property type="entry name" value="Fumarase/aspartase (Central domain)"/>
    <property type="match status" value="1"/>
</dbReference>
<dbReference type="Gene3D" id="1.10.40.30">
    <property type="entry name" value="Fumarase/aspartase (C-terminal domain)"/>
    <property type="match status" value="1"/>
</dbReference>
<dbReference type="AlphaFoldDB" id="A0A7R9ALI0"/>
<organism evidence="4">
    <name type="scientific">Timema shepardi</name>
    <name type="common">Walking stick</name>
    <dbReference type="NCBI Taxonomy" id="629360"/>
    <lineage>
        <taxon>Eukaryota</taxon>
        <taxon>Metazoa</taxon>
        <taxon>Ecdysozoa</taxon>
        <taxon>Arthropoda</taxon>
        <taxon>Hexapoda</taxon>
        <taxon>Insecta</taxon>
        <taxon>Pterygota</taxon>
        <taxon>Neoptera</taxon>
        <taxon>Polyneoptera</taxon>
        <taxon>Phasmatodea</taxon>
        <taxon>Timematodea</taxon>
        <taxon>Timematoidea</taxon>
        <taxon>Timematidae</taxon>
        <taxon>Timema</taxon>
    </lineage>
</organism>
<dbReference type="InterPro" id="IPR029419">
    <property type="entry name" value="Arg_succ_lyase_C"/>
</dbReference>
<name>A0A7R9ALI0_TIMSH</name>
<dbReference type="PRINTS" id="PR00145">
    <property type="entry name" value="ARGSUCLYASE"/>
</dbReference>
<dbReference type="InterPro" id="IPR009049">
    <property type="entry name" value="Argininosuccinate_lyase"/>
</dbReference>
<dbReference type="CDD" id="cd01359">
    <property type="entry name" value="Argininosuccinate_lyase"/>
    <property type="match status" value="1"/>
</dbReference>
<dbReference type="InterPro" id="IPR008948">
    <property type="entry name" value="L-Aspartase-like"/>
</dbReference>
<dbReference type="Pfam" id="PF00206">
    <property type="entry name" value="Lyase_1"/>
    <property type="match status" value="1"/>
</dbReference>
<dbReference type="Gene3D" id="1.10.275.10">
    <property type="entry name" value="Fumarase/aspartase (N-terminal domain)"/>
    <property type="match status" value="2"/>
</dbReference>
<dbReference type="HAMAP" id="MF_00006">
    <property type="entry name" value="Arg_succ_lyase"/>
    <property type="match status" value="1"/>
</dbReference>
<evidence type="ECO:0000259" key="3">
    <source>
        <dbReference type="Pfam" id="PF14698"/>
    </source>
</evidence>
<gene>
    <name evidence="4" type="ORF">TSIB3V08_LOCUS179</name>
</gene>
<feature type="domain" description="Argininosuccinate lyase C-terminal" evidence="3">
    <location>
        <begin position="454"/>
        <end position="521"/>
    </location>
</feature>
<dbReference type="FunFam" id="1.20.200.10:FF:000002">
    <property type="entry name" value="Argininosuccinate lyase"/>
    <property type="match status" value="1"/>
</dbReference>
<dbReference type="GO" id="GO:0005829">
    <property type="term" value="C:cytosol"/>
    <property type="evidence" value="ECO:0007669"/>
    <property type="project" value="TreeGrafter"/>
</dbReference>
<dbReference type="InterPro" id="IPR024083">
    <property type="entry name" value="Fumarase/histidase_N"/>
</dbReference>
<dbReference type="GO" id="GO:0004056">
    <property type="term" value="F:argininosuccinate lyase activity"/>
    <property type="evidence" value="ECO:0007669"/>
    <property type="project" value="InterPro"/>
</dbReference>
<sequence length="550" mass="61690">MRSNLISSHWNLTYPVSWKRGEGAKLWGGRFSKGTDPLLEKLNASIGYDKRLCLEDVQGSQAYAAALESVGLLTKNEQTSINNGLNKVSLYLNNDYVSKQTELNSFLSPQIKEEWHKNIFNIEPSDEDIHTANERRLKQLVTEVKSSSVPMRELEGPRAPTLRGIAPKGVGVVSPPLPLHLSKELIGETASKLHTGRSRNDQVTTDMRLWLRARLENLNSLIHKFVQILVERAERELLILMPGFTHMQRAQPVRWSHWLLSHAWNFKIDSDRLLQIYHRVNTMPLGSGALAGNPFPIDRSRLAGDLGFSSVSHNSMQAVGDRDFIAEFLFWASLCAVHLSRLSEDLILFSTQEFGFVSLSDSYSTGSSLMPQKRNPDSLELIRGRAGRIYGHSVGFMMVLKGLPSTYNKDLQEDKEAMFDVYDSLESILKVATGVFQTLTINENKCRAALSSDMLATDVAYYLVRKGVGFRDAHSLAGKVVALAEQLMVSLSELALEQLKSISEKFTEDVSKVWDYESSVEQYQTTGGTSRASVLKQVSQLVQWLHTKTL</sequence>
<evidence type="ECO:0000256" key="1">
    <source>
        <dbReference type="ARBA" id="ARBA00010755"/>
    </source>
</evidence>
<dbReference type="FunFam" id="1.10.40.30:FF:000001">
    <property type="entry name" value="Argininosuccinate lyase"/>
    <property type="match status" value="1"/>
</dbReference>
<dbReference type="InterPro" id="IPR000362">
    <property type="entry name" value="Fumarate_lyase_fam"/>
</dbReference>
<dbReference type="InterPro" id="IPR020557">
    <property type="entry name" value="Fumarate_lyase_CS"/>
</dbReference>
<proteinExistence type="inferred from homology"/>
<dbReference type="Pfam" id="PF14698">
    <property type="entry name" value="ASL_C2"/>
    <property type="match status" value="1"/>
</dbReference>
<reference evidence="4" key="1">
    <citation type="submission" date="2020-11" db="EMBL/GenBank/DDBJ databases">
        <authorList>
            <person name="Tran Van P."/>
        </authorList>
    </citation>
    <scope>NUCLEOTIDE SEQUENCE</scope>
</reference>
<dbReference type="InterPro" id="IPR022761">
    <property type="entry name" value="Fumarate_lyase_N"/>
</dbReference>
<accession>A0A7R9ALI0</accession>
<dbReference type="SUPFAM" id="SSF48557">
    <property type="entry name" value="L-aspartase-like"/>
    <property type="match status" value="1"/>
</dbReference>